<organism evidence="6 7">
    <name type="scientific">Chitinasiproducens palmae</name>
    <dbReference type="NCBI Taxonomy" id="1770053"/>
    <lineage>
        <taxon>Bacteria</taxon>
        <taxon>Pseudomonadati</taxon>
        <taxon>Pseudomonadota</taxon>
        <taxon>Betaproteobacteria</taxon>
        <taxon>Burkholderiales</taxon>
        <taxon>Burkholderiaceae</taxon>
        <taxon>Chitinasiproducens</taxon>
    </lineage>
</organism>
<dbReference type="PANTHER" id="PTHR30629:SF2">
    <property type="entry name" value="PROPHAGE INTEGRASE INTS-RELATED"/>
    <property type="match status" value="1"/>
</dbReference>
<evidence type="ECO:0000313" key="6">
    <source>
        <dbReference type="EMBL" id="SDV47432.1"/>
    </source>
</evidence>
<dbReference type="SUPFAM" id="SSF56349">
    <property type="entry name" value="DNA breaking-rejoining enzymes"/>
    <property type="match status" value="1"/>
</dbReference>
<dbReference type="AlphaFoldDB" id="A0A1H2PLN4"/>
<dbReference type="Gene3D" id="1.10.150.130">
    <property type="match status" value="1"/>
</dbReference>
<dbReference type="STRING" id="1770053.SAMN05216551_1036"/>
<name>A0A1H2PLN4_9BURK</name>
<proteinExistence type="inferred from homology"/>
<dbReference type="Pfam" id="PF14659">
    <property type="entry name" value="Phage_int_SAM_3"/>
    <property type="match status" value="1"/>
</dbReference>
<dbReference type="EMBL" id="FNLO01000003">
    <property type="protein sequence ID" value="SDV47432.1"/>
    <property type="molecule type" value="Genomic_DNA"/>
</dbReference>
<dbReference type="GO" id="GO:0015074">
    <property type="term" value="P:DNA integration"/>
    <property type="evidence" value="ECO:0007669"/>
    <property type="project" value="UniProtKB-KW"/>
</dbReference>
<feature type="domain" description="Integrase SAM-like N-terminal" evidence="5">
    <location>
        <begin position="39"/>
        <end position="92"/>
    </location>
</feature>
<keyword evidence="3" id="KW-0238">DNA-binding</keyword>
<dbReference type="InterPro" id="IPR004107">
    <property type="entry name" value="Integrase_SAM-like_N"/>
</dbReference>
<dbReference type="GO" id="GO:0003677">
    <property type="term" value="F:DNA binding"/>
    <property type="evidence" value="ECO:0007669"/>
    <property type="project" value="UniProtKB-KW"/>
</dbReference>
<evidence type="ECO:0000256" key="2">
    <source>
        <dbReference type="ARBA" id="ARBA00022908"/>
    </source>
</evidence>
<keyword evidence="7" id="KW-1185">Reference proteome</keyword>
<evidence type="ECO:0000313" key="7">
    <source>
        <dbReference type="Proteomes" id="UP000243719"/>
    </source>
</evidence>
<comment type="similarity">
    <text evidence="1">Belongs to the 'phage' integrase family.</text>
</comment>
<protein>
    <submittedName>
        <fullName evidence="6">Phage integrase, N-terminal SAM-like domain</fullName>
    </submittedName>
</protein>
<evidence type="ECO:0000259" key="5">
    <source>
        <dbReference type="Pfam" id="PF14659"/>
    </source>
</evidence>
<keyword evidence="2" id="KW-0229">DNA integration</keyword>
<dbReference type="InterPro" id="IPR050808">
    <property type="entry name" value="Phage_Integrase"/>
</dbReference>
<evidence type="ECO:0000256" key="1">
    <source>
        <dbReference type="ARBA" id="ARBA00008857"/>
    </source>
</evidence>
<dbReference type="Proteomes" id="UP000243719">
    <property type="component" value="Unassembled WGS sequence"/>
</dbReference>
<reference evidence="7" key="1">
    <citation type="submission" date="2016-09" db="EMBL/GenBank/DDBJ databases">
        <authorList>
            <person name="Varghese N."/>
            <person name="Submissions S."/>
        </authorList>
    </citation>
    <scope>NUCLEOTIDE SEQUENCE [LARGE SCALE GENOMIC DNA]</scope>
    <source>
        <strain evidence="7">JS23</strain>
    </source>
</reference>
<evidence type="ECO:0000256" key="3">
    <source>
        <dbReference type="ARBA" id="ARBA00023125"/>
    </source>
</evidence>
<dbReference type="InterPro" id="IPR011010">
    <property type="entry name" value="DNA_brk_join_enz"/>
</dbReference>
<accession>A0A1H2PLN4</accession>
<gene>
    <name evidence="6" type="ORF">SAMN05216551_1036</name>
</gene>
<feature type="region of interest" description="Disordered" evidence="4">
    <location>
        <begin position="16"/>
        <end position="36"/>
    </location>
</feature>
<sequence>MSLAMARERLLDAKRSVDQGLSPALEKQRAKRRLTAASTFGEMTERWLADARMADSTRAMRKHIIDRDILPVFQNRKLREVTPDDLRPLCNKVKARGAPLRPSTSETS</sequence>
<dbReference type="PANTHER" id="PTHR30629">
    <property type="entry name" value="PROPHAGE INTEGRASE"/>
    <property type="match status" value="1"/>
</dbReference>
<evidence type="ECO:0000256" key="4">
    <source>
        <dbReference type="SAM" id="MobiDB-lite"/>
    </source>
</evidence>
<dbReference type="InterPro" id="IPR010998">
    <property type="entry name" value="Integrase_recombinase_N"/>
</dbReference>